<feature type="compositionally biased region" description="Basic and acidic residues" evidence="1">
    <location>
        <begin position="339"/>
        <end position="355"/>
    </location>
</feature>
<evidence type="ECO:0000256" key="1">
    <source>
        <dbReference type="SAM" id="MobiDB-lite"/>
    </source>
</evidence>
<feature type="region of interest" description="Disordered" evidence="1">
    <location>
        <begin position="574"/>
        <end position="670"/>
    </location>
</feature>
<dbReference type="OrthoDB" id="3053664at2759"/>
<feature type="region of interest" description="Disordered" evidence="1">
    <location>
        <begin position="1"/>
        <end position="110"/>
    </location>
</feature>
<evidence type="ECO:0000313" key="3">
    <source>
        <dbReference type="Proteomes" id="UP000521943"/>
    </source>
</evidence>
<feature type="compositionally biased region" description="Basic and acidic residues" evidence="1">
    <location>
        <begin position="603"/>
        <end position="612"/>
    </location>
</feature>
<keyword evidence="3" id="KW-1185">Reference proteome</keyword>
<dbReference type="Proteomes" id="UP000521943">
    <property type="component" value="Unassembled WGS sequence"/>
</dbReference>
<feature type="region of interest" description="Disordered" evidence="1">
    <location>
        <begin position="421"/>
        <end position="492"/>
    </location>
</feature>
<comment type="caution">
    <text evidence="2">The sequence shown here is derived from an EMBL/GenBank/DDBJ whole genome shotgun (WGS) entry which is preliminary data.</text>
</comment>
<feature type="compositionally biased region" description="Basic and acidic residues" evidence="1">
    <location>
        <begin position="49"/>
        <end position="62"/>
    </location>
</feature>
<feature type="region of interest" description="Disordered" evidence="1">
    <location>
        <begin position="888"/>
        <end position="914"/>
    </location>
</feature>
<feature type="compositionally biased region" description="Low complexity" evidence="1">
    <location>
        <begin position="591"/>
        <end position="602"/>
    </location>
</feature>
<protein>
    <submittedName>
        <fullName evidence="2">Uncharacterized protein</fullName>
    </submittedName>
</protein>
<dbReference type="EMBL" id="JACGCI010000004">
    <property type="protein sequence ID" value="KAF6764298.1"/>
    <property type="molecule type" value="Genomic_DNA"/>
</dbReference>
<feature type="compositionally biased region" description="Basic and acidic residues" evidence="1">
    <location>
        <begin position="761"/>
        <end position="770"/>
    </location>
</feature>
<name>A0A8H6MCL6_9AGAR</name>
<feature type="region of interest" description="Disordered" evidence="1">
    <location>
        <begin position="161"/>
        <end position="248"/>
    </location>
</feature>
<feature type="compositionally biased region" description="Low complexity" evidence="1">
    <location>
        <begin position="421"/>
        <end position="434"/>
    </location>
</feature>
<feature type="region of interest" description="Disordered" evidence="1">
    <location>
        <begin position="797"/>
        <end position="863"/>
    </location>
</feature>
<feature type="compositionally biased region" description="Acidic residues" evidence="1">
    <location>
        <begin position="364"/>
        <end position="376"/>
    </location>
</feature>
<evidence type="ECO:0000313" key="2">
    <source>
        <dbReference type="EMBL" id="KAF6764298.1"/>
    </source>
</evidence>
<reference evidence="2 3" key="1">
    <citation type="submission" date="2020-07" db="EMBL/GenBank/DDBJ databases">
        <title>Comparative genomics of pyrophilous fungi reveals a link between fire events and developmental genes.</title>
        <authorList>
            <consortium name="DOE Joint Genome Institute"/>
            <person name="Steindorff A.S."/>
            <person name="Carver A."/>
            <person name="Calhoun S."/>
            <person name="Stillman K."/>
            <person name="Liu H."/>
            <person name="Lipzen A."/>
            <person name="Pangilinan J."/>
            <person name="Labutti K."/>
            <person name="Bruns T.D."/>
            <person name="Grigoriev I.V."/>
        </authorList>
    </citation>
    <scope>NUCLEOTIDE SEQUENCE [LARGE SCALE GENOMIC DNA]</scope>
    <source>
        <strain evidence="2 3">CBS 144469</strain>
    </source>
</reference>
<feature type="compositionally biased region" description="Polar residues" evidence="1">
    <location>
        <begin position="284"/>
        <end position="315"/>
    </location>
</feature>
<feature type="region of interest" description="Disordered" evidence="1">
    <location>
        <begin position="277"/>
        <end position="315"/>
    </location>
</feature>
<gene>
    <name evidence="2" type="ORF">DFP72DRAFT_1163303</name>
</gene>
<feature type="region of interest" description="Disordered" evidence="1">
    <location>
        <begin position="755"/>
        <end position="776"/>
    </location>
</feature>
<organism evidence="2 3">
    <name type="scientific">Ephemerocybe angulata</name>
    <dbReference type="NCBI Taxonomy" id="980116"/>
    <lineage>
        <taxon>Eukaryota</taxon>
        <taxon>Fungi</taxon>
        <taxon>Dikarya</taxon>
        <taxon>Basidiomycota</taxon>
        <taxon>Agaricomycotina</taxon>
        <taxon>Agaricomycetes</taxon>
        <taxon>Agaricomycetidae</taxon>
        <taxon>Agaricales</taxon>
        <taxon>Agaricineae</taxon>
        <taxon>Psathyrellaceae</taxon>
        <taxon>Ephemerocybe</taxon>
    </lineage>
</organism>
<feature type="compositionally biased region" description="Basic residues" evidence="1">
    <location>
        <begin position="37"/>
        <end position="48"/>
    </location>
</feature>
<sequence>MSSTRYADAASLTPFPPGISPGRSASGAPESSDLSRHSRSRKGGAKPRPRAERSSRPDEERFNVGPISPRNTSAARTSTRRGARNSRQDRPGLSDLNDAVPNYPPPSFQEAISTPGLSICPSTLTLMSTIASPVGTFIPGTMPLPSMPPQSVASSQWLPQEVPNVNDSNTEPESNSDSDDSLLIIESGSVPPDPGLPSGTDLATRVREDWRHRRGVEFPSPTARTSDEAPTKPSTGLEARGRTQQRPTLDLAALLDGSGDPQTPVVASPKRRFLSLSPLRTIFPSKTPQTGDRPQTAHPTPGTSPYMQSPKGSTFFRSTTSLATASFLRLPLSSSTNGKSEKRRFFSSKKDKPKDLPMSPEALDSWEELSADDTDEAPSSLLSVVEACQCTSPASGISPTRSVSFTYGAPTVDRYQSLQASLAAQSQTQLLPQSPCQPSPPPPPPPAQRQPPAPQENPNNSVHPLSQRDRKVPFVQRHVRRSPAPTPPRIQVPIPVPLEPVLTTVRTRLPQNVPTSLSPPHQSIIPRNSVTAHVARPSPLSVDAFSPAEAELATLDSSFWKAVDTPLPSTPLKTILPLADSSTTSPPPSQQPQAPALAPAPARADKPLERGVSKRIRWTPPPLVEQPPVFSRAPSPFVEEPDTPTRHHYPGRPLPRPPSTQPRPHIDSTFAPNEEFFETPILSRLPTCKEGLLIDLDDGSTLDGNESDSDFAPFTDDLLDLSDTPASPIATAGILAPTPLCAPVGTLDFMPTLSSTPAPMARREGADHVEPAPGPVYSEITDLDLLASQLADDDERLRDGSNYDVSCPPAPPQPDLTQTLNPTPPNEGPAHASGVPRARGSPSPVPSLQHHLPSRISWRKPGTPDIIAKNTEYSARSYKFPSLVDEDAAGASDTTDSTIEGLPASRSLLESPHQFQPHRSWQWQYLPPRVY</sequence>
<proteinExistence type="predicted"/>
<dbReference type="AlphaFoldDB" id="A0A8H6MCL6"/>
<feature type="compositionally biased region" description="Pro residues" evidence="1">
    <location>
        <begin position="652"/>
        <end position="661"/>
    </location>
</feature>
<feature type="compositionally biased region" description="Pro residues" evidence="1">
    <location>
        <begin position="435"/>
        <end position="455"/>
    </location>
</feature>
<accession>A0A8H6MCL6</accession>
<feature type="region of interest" description="Disordered" evidence="1">
    <location>
        <begin position="328"/>
        <end position="380"/>
    </location>
</feature>